<reference evidence="12" key="1">
    <citation type="journal article" date="2019" name="G3 (Bethesda)">
        <title>Genome Assemblies of Two Rare Opportunistic Yeast Pathogens: Diutina rugosa (syn. Candida rugosa) and Trichomonascus ciferrii (syn. Candida ciferrii).</title>
        <authorList>
            <person name="Mixao V."/>
            <person name="Saus E."/>
            <person name="Hansen A.P."/>
            <person name="Lass-Florl C."/>
            <person name="Gabaldon T."/>
        </authorList>
    </citation>
    <scope>NUCLEOTIDE SEQUENCE</scope>
    <source>
        <strain evidence="12">CBS 4856</strain>
    </source>
</reference>
<dbReference type="GO" id="GO:0044732">
    <property type="term" value="C:mitotic spindle pole body"/>
    <property type="evidence" value="ECO:0007669"/>
    <property type="project" value="TreeGrafter"/>
</dbReference>
<evidence type="ECO:0000313" key="12">
    <source>
        <dbReference type="EMBL" id="KAA8915474.1"/>
    </source>
</evidence>
<feature type="region of interest" description="Disordered" evidence="10">
    <location>
        <begin position="367"/>
        <end position="514"/>
    </location>
</feature>
<dbReference type="PANTHER" id="PTHR43671:SF13">
    <property type="entry name" value="SERINE_THREONINE-PROTEIN KINASE NEK2"/>
    <property type="match status" value="1"/>
</dbReference>
<gene>
    <name evidence="12" type="ORF">TRICI_002395</name>
</gene>
<proteinExistence type="inferred from homology"/>
<dbReference type="SUPFAM" id="SSF56112">
    <property type="entry name" value="Protein kinase-like (PK-like)"/>
    <property type="match status" value="1"/>
</dbReference>
<feature type="compositionally biased region" description="Low complexity" evidence="10">
    <location>
        <begin position="468"/>
        <end position="492"/>
    </location>
</feature>
<evidence type="ECO:0000256" key="3">
    <source>
        <dbReference type="ARBA" id="ARBA00022527"/>
    </source>
</evidence>
<organism evidence="12 13">
    <name type="scientific">Trichomonascus ciferrii</name>
    <dbReference type="NCBI Taxonomy" id="44093"/>
    <lineage>
        <taxon>Eukaryota</taxon>
        <taxon>Fungi</taxon>
        <taxon>Dikarya</taxon>
        <taxon>Ascomycota</taxon>
        <taxon>Saccharomycotina</taxon>
        <taxon>Dipodascomycetes</taxon>
        <taxon>Dipodascales</taxon>
        <taxon>Trichomonascaceae</taxon>
        <taxon>Trichomonascus</taxon>
        <taxon>Trichomonascus ciferrii complex</taxon>
    </lineage>
</organism>
<comment type="similarity">
    <text evidence="1">Belongs to the protein kinase superfamily. NEK Ser/Thr protein kinase family. NIMA subfamily.</text>
</comment>
<feature type="binding site" evidence="8">
    <location>
        <position position="34"/>
    </location>
    <ligand>
        <name>ATP</name>
        <dbReference type="ChEBI" id="CHEBI:30616"/>
    </ligand>
</feature>
<name>A0A642V8A9_9ASCO</name>
<feature type="compositionally biased region" description="Low complexity" evidence="10">
    <location>
        <begin position="445"/>
        <end position="454"/>
    </location>
</feature>
<evidence type="ECO:0000256" key="10">
    <source>
        <dbReference type="SAM" id="MobiDB-lite"/>
    </source>
</evidence>
<sequence length="594" mass="66603">MSDDFESLELIGRGSFGQIRKVRRRADGQVLVRKEISYKSMNQKEKAQLIAEFRILKSLVHPNIVQYLHHEHISEQHVVHLYMEYCGGGDLAGLIRQCRESNEYVPENVVWSIFTQLILALYRCHFNTDPPPPGDLFCLDSPDVTTPMTPSTVILHRDIKPDNVFLDKNHSVKLGDFGLAKMLDQEHIMANTYVGTPFYMSPEVLMDQPYTPQSDIWSLGCVIYELCALHPPFQAKSHLLLSQKIREGTYPTIPDCYSSTLSRTIAACININALQRPTTATLLSLDVVKLCRKEKEITEARNSLASIEEELQRREQLLIEREQQLVQDFEAHKQELEQEVYNKLERELSTAIEREVDRRVEIVMKEQKNSNLFRPSGGGGPTSPSDTSMNSPASPPLSSRNVKGPRSIRDNIISPLRASRQPFDDMTNHQFIPSSPSSAFNTRQTASTTTTASYHHTDTNPQPHNIVTIDSGSDASSTSSNETTESSNATSIGPGSDYTSNWQTKKVGTPQRSAPHYNIVPTGIGAAAAKAKIMGVKGTPGSIGRTAVQIQRENNTTSDNNSGKMWDETLHGDDMPSPFLKRWERRLELKNRSL</sequence>
<dbReference type="GO" id="GO:0005737">
    <property type="term" value="C:cytoplasm"/>
    <property type="evidence" value="ECO:0007669"/>
    <property type="project" value="TreeGrafter"/>
</dbReference>
<keyword evidence="5 8" id="KW-0547">Nucleotide-binding</keyword>
<evidence type="ECO:0000256" key="4">
    <source>
        <dbReference type="ARBA" id="ARBA00022679"/>
    </source>
</evidence>
<dbReference type="PANTHER" id="PTHR43671">
    <property type="entry name" value="SERINE/THREONINE-PROTEIN KINASE NEK"/>
    <property type="match status" value="1"/>
</dbReference>
<feature type="compositionally biased region" description="Polar residues" evidence="10">
    <location>
        <begin position="428"/>
        <end position="444"/>
    </location>
</feature>
<evidence type="ECO:0000256" key="7">
    <source>
        <dbReference type="ARBA" id="ARBA00022840"/>
    </source>
</evidence>
<evidence type="ECO:0000313" key="13">
    <source>
        <dbReference type="Proteomes" id="UP000761534"/>
    </source>
</evidence>
<evidence type="ECO:0000256" key="2">
    <source>
        <dbReference type="ARBA" id="ARBA00012513"/>
    </source>
</evidence>
<dbReference type="OrthoDB" id="10250725at2759"/>
<dbReference type="InterPro" id="IPR000719">
    <property type="entry name" value="Prot_kinase_dom"/>
</dbReference>
<dbReference type="GO" id="GO:0005634">
    <property type="term" value="C:nucleus"/>
    <property type="evidence" value="ECO:0007669"/>
    <property type="project" value="TreeGrafter"/>
</dbReference>
<evidence type="ECO:0000259" key="11">
    <source>
        <dbReference type="PROSITE" id="PS50011"/>
    </source>
</evidence>
<dbReference type="InterPro" id="IPR008271">
    <property type="entry name" value="Ser/Thr_kinase_AS"/>
</dbReference>
<dbReference type="PROSITE" id="PS00108">
    <property type="entry name" value="PROTEIN_KINASE_ST"/>
    <property type="match status" value="1"/>
</dbReference>
<dbReference type="EMBL" id="SWFS01000163">
    <property type="protein sequence ID" value="KAA8915474.1"/>
    <property type="molecule type" value="Genomic_DNA"/>
</dbReference>
<dbReference type="PROSITE" id="PS50011">
    <property type="entry name" value="PROTEIN_KINASE_DOM"/>
    <property type="match status" value="1"/>
</dbReference>
<evidence type="ECO:0000256" key="5">
    <source>
        <dbReference type="ARBA" id="ARBA00022741"/>
    </source>
</evidence>
<dbReference type="Gene3D" id="1.10.510.10">
    <property type="entry name" value="Transferase(Phosphotransferase) domain 1"/>
    <property type="match status" value="1"/>
</dbReference>
<dbReference type="InterPro" id="IPR011009">
    <property type="entry name" value="Kinase-like_dom_sf"/>
</dbReference>
<keyword evidence="9" id="KW-0175">Coiled coil</keyword>
<dbReference type="GO" id="GO:0004674">
    <property type="term" value="F:protein serine/threonine kinase activity"/>
    <property type="evidence" value="ECO:0007669"/>
    <property type="project" value="UniProtKB-KW"/>
</dbReference>
<evidence type="ECO:0000256" key="8">
    <source>
        <dbReference type="PROSITE-ProRule" id="PRU10141"/>
    </source>
</evidence>
<evidence type="ECO:0000256" key="1">
    <source>
        <dbReference type="ARBA" id="ARBA00010886"/>
    </source>
</evidence>
<dbReference type="VEuPathDB" id="FungiDB:TRICI_002395"/>
<keyword evidence="7 8" id="KW-0067">ATP-binding</keyword>
<dbReference type="InterPro" id="IPR017441">
    <property type="entry name" value="Protein_kinase_ATP_BS"/>
</dbReference>
<dbReference type="GO" id="GO:0007059">
    <property type="term" value="P:chromosome segregation"/>
    <property type="evidence" value="ECO:0007669"/>
    <property type="project" value="TreeGrafter"/>
</dbReference>
<dbReference type="PROSITE" id="PS00107">
    <property type="entry name" value="PROTEIN_KINASE_ATP"/>
    <property type="match status" value="1"/>
</dbReference>
<comment type="caution">
    <text evidence="12">The sequence shown here is derived from an EMBL/GenBank/DDBJ whole genome shotgun (WGS) entry which is preliminary data.</text>
</comment>
<dbReference type="SMART" id="SM00220">
    <property type="entry name" value="S_TKc"/>
    <property type="match status" value="1"/>
</dbReference>
<accession>A0A642V8A9</accession>
<dbReference type="Gene3D" id="3.30.200.20">
    <property type="entry name" value="Phosphorylase Kinase, domain 1"/>
    <property type="match status" value="1"/>
</dbReference>
<evidence type="ECO:0000256" key="6">
    <source>
        <dbReference type="ARBA" id="ARBA00022777"/>
    </source>
</evidence>
<keyword evidence="3" id="KW-0723">Serine/threonine-protein kinase</keyword>
<dbReference type="Proteomes" id="UP000761534">
    <property type="component" value="Unassembled WGS sequence"/>
</dbReference>
<feature type="domain" description="Protein kinase" evidence="11">
    <location>
        <begin position="5"/>
        <end position="288"/>
    </location>
</feature>
<dbReference type="GO" id="GO:0005524">
    <property type="term" value="F:ATP binding"/>
    <property type="evidence" value="ECO:0007669"/>
    <property type="project" value="UniProtKB-UniRule"/>
</dbReference>
<dbReference type="CDD" id="cd08217">
    <property type="entry name" value="STKc_Nek2"/>
    <property type="match status" value="1"/>
</dbReference>
<dbReference type="InterPro" id="IPR001245">
    <property type="entry name" value="Ser-Thr/Tyr_kinase_cat_dom"/>
</dbReference>
<dbReference type="EC" id="2.7.11.1" evidence="2"/>
<keyword evidence="4" id="KW-0808">Transferase</keyword>
<protein>
    <recommendedName>
        <fullName evidence="2">non-specific serine/threonine protein kinase</fullName>
        <ecNumber evidence="2">2.7.11.1</ecNumber>
    </recommendedName>
</protein>
<dbReference type="InterPro" id="IPR050660">
    <property type="entry name" value="NEK_Ser/Thr_kinase"/>
</dbReference>
<keyword evidence="13" id="KW-1185">Reference proteome</keyword>
<feature type="compositionally biased region" description="Polar residues" evidence="10">
    <location>
        <begin position="497"/>
        <end position="512"/>
    </location>
</feature>
<dbReference type="AlphaFoldDB" id="A0A642V8A9"/>
<keyword evidence="6" id="KW-0418">Kinase</keyword>
<dbReference type="Pfam" id="PF07714">
    <property type="entry name" value="PK_Tyr_Ser-Thr"/>
    <property type="match status" value="1"/>
</dbReference>
<feature type="compositionally biased region" description="Polar residues" evidence="10">
    <location>
        <begin position="389"/>
        <end position="401"/>
    </location>
</feature>
<evidence type="ECO:0000256" key="9">
    <source>
        <dbReference type="SAM" id="Coils"/>
    </source>
</evidence>
<feature type="coiled-coil region" evidence="9">
    <location>
        <begin position="297"/>
        <end position="354"/>
    </location>
</feature>